<evidence type="ECO:0000256" key="2">
    <source>
        <dbReference type="ARBA" id="ARBA00005417"/>
    </source>
</evidence>
<dbReference type="EMBL" id="JADPUN010000148">
    <property type="protein sequence ID" value="MBF9130268.1"/>
    <property type="molecule type" value="Genomic_DNA"/>
</dbReference>
<dbReference type="Gene3D" id="3.40.50.300">
    <property type="entry name" value="P-loop containing nucleotide triphosphate hydrolases"/>
    <property type="match status" value="1"/>
</dbReference>
<accession>A0ABS0GWA5</accession>
<protein>
    <submittedName>
        <fullName evidence="9">ABC transporter ATP-binding protein</fullName>
    </submittedName>
</protein>
<keyword evidence="3" id="KW-0813">Transport</keyword>
<keyword evidence="4" id="KW-1003">Cell membrane</keyword>
<evidence type="ECO:0000313" key="9">
    <source>
        <dbReference type="EMBL" id="MBF9130268.1"/>
    </source>
</evidence>
<evidence type="ECO:0000256" key="6">
    <source>
        <dbReference type="ARBA" id="ARBA00022840"/>
    </source>
</evidence>
<evidence type="ECO:0000256" key="7">
    <source>
        <dbReference type="ARBA" id="ARBA00023136"/>
    </source>
</evidence>
<gene>
    <name evidence="9" type="ORF">I0C86_15075</name>
</gene>
<dbReference type="Proteomes" id="UP000638560">
    <property type="component" value="Unassembled WGS sequence"/>
</dbReference>
<keyword evidence="10" id="KW-1185">Reference proteome</keyword>
<keyword evidence="5" id="KW-0547">Nucleotide-binding</keyword>
<organism evidence="9 10">
    <name type="scientific">Plantactinospora alkalitolerans</name>
    <dbReference type="NCBI Taxonomy" id="2789879"/>
    <lineage>
        <taxon>Bacteria</taxon>
        <taxon>Bacillati</taxon>
        <taxon>Actinomycetota</taxon>
        <taxon>Actinomycetes</taxon>
        <taxon>Micromonosporales</taxon>
        <taxon>Micromonosporaceae</taxon>
        <taxon>Plantactinospora</taxon>
    </lineage>
</organism>
<comment type="similarity">
    <text evidence="2">Belongs to the ABC transporter superfamily.</text>
</comment>
<evidence type="ECO:0000256" key="3">
    <source>
        <dbReference type="ARBA" id="ARBA00022448"/>
    </source>
</evidence>
<dbReference type="RefSeq" id="WP_196201843.1">
    <property type="nucleotide sequence ID" value="NZ_JADPUN010000148.1"/>
</dbReference>
<dbReference type="SUPFAM" id="SSF52540">
    <property type="entry name" value="P-loop containing nucleoside triphosphate hydrolases"/>
    <property type="match status" value="1"/>
</dbReference>
<evidence type="ECO:0000256" key="1">
    <source>
        <dbReference type="ARBA" id="ARBA00004202"/>
    </source>
</evidence>
<dbReference type="NCBIfam" id="TIGR01727">
    <property type="entry name" value="oligo_HPY"/>
    <property type="match status" value="1"/>
</dbReference>
<keyword evidence="7" id="KW-0472">Membrane</keyword>
<dbReference type="PROSITE" id="PS50893">
    <property type="entry name" value="ABC_TRANSPORTER_2"/>
    <property type="match status" value="1"/>
</dbReference>
<comment type="subcellular location">
    <subcellularLocation>
        <location evidence="1">Cell membrane</location>
        <topology evidence="1">Peripheral membrane protein</topology>
    </subcellularLocation>
</comment>
<dbReference type="InterPro" id="IPR027417">
    <property type="entry name" value="P-loop_NTPase"/>
</dbReference>
<dbReference type="GO" id="GO:0005524">
    <property type="term" value="F:ATP binding"/>
    <property type="evidence" value="ECO:0007669"/>
    <property type="project" value="UniProtKB-KW"/>
</dbReference>
<reference evidence="9 10" key="1">
    <citation type="submission" date="2020-11" db="EMBL/GenBank/DDBJ databases">
        <title>A novel isolate from a Black sea contaminated sediment with potential to produce alkanes: Plantactinospora alkalitolerans sp. nov.</title>
        <authorList>
            <person name="Carro L."/>
            <person name="Veyisoglu A."/>
            <person name="Guven K."/>
            <person name="Schumann P."/>
            <person name="Klenk H.-P."/>
            <person name="Sahin N."/>
        </authorList>
    </citation>
    <scope>NUCLEOTIDE SEQUENCE [LARGE SCALE GENOMIC DNA]</scope>
    <source>
        <strain evidence="9 10">S1510</strain>
    </source>
</reference>
<dbReference type="InterPro" id="IPR017871">
    <property type="entry name" value="ABC_transporter-like_CS"/>
</dbReference>
<dbReference type="PROSITE" id="PS00211">
    <property type="entry name" value="ABC_TRANSPORTER_1"/>
    <property type="match status" value="1"/>
</dbReference>
<dbReference type="CDD" id="cd03257">
    <property type="entry name" value="ABC_NikE_OppD_transporters"/>
    <property type="match status" value="1"/>
</dbReference>
<dbReference type="Pfam" id="PF08352">
    <property type="entry name" value="oligo_HPY"/>
    <property type="match status" value="1"/>
</dbReference>
<dbReference type="InterPro" id="IPR003439">
    <property type="entry name" value="ABC_transporter-like_ATP-bd"/>
</dbReference>
<dbReference type="InterPro" id="IPR003593">
    <property type="entry name" value="AAA+_ATPase"/>
</dbReference>
<proteinExistence type="inferred from homology"/>
<dbReference type="PANTHER" id="PTHR43297">
    <property type="entry name" value="OLIGOPEPTIDE TRANSPORT ATP-BINDING PROTEIN APPD"/>
    <property type="match status" value="1"/>
</dbReference>
<comment type="caution">
    <text evidence="9">The sequence shown here is derived from an EMBL/GenBank/DDBJ whole genome shotgun (WGS) entry which is preliminary data.</text>
</comment>
<sequence length="334" mass="35662">MTTEPLLRISELSVEFPGGVRAARGVSLDVRAGETLAVVGESGSGKSVTALSVLRLLPEDARVTAGRVEFAGVDLLNCPPRQLNELRGGAIGMVYQDPLTALNPVLPVGRQIEEAVQRHLGLRRRAATRRAGELLDLVGIPQATRRLRDYPHQFSGGMRQRVVIAMAISCEPRLVIADEPTTALDVTMQAQILHLLRRLRDDLGTSLMVISHDVGVVAGLADRVAIMYAGRVVEHGTATDVIGAPNHPYGDGLLASVPRLDARTRTRFAAIPGSPPDPAALPAGCAFAPRCRHVVDRCREADPPLLDAADGRLVACWRHADLAEVAPETTGGAR</sequence>
<dbReference type="Pfam" id="PF00005">
    <property type="entry name" value="ABC_tran"/>
    <property type="match status" value="1"/>
</dbReference>
<evidence type="ECO:0000256" key="4">
    <source>
        <dbReference type="ARBA" id="ARBA00022475"/>
    </source>
</evidence>
<dbReference type="InterPro" id="IPR013563">
    <property type="entry name" value="Oligopep_ABC_C"/>
</dbReference>
<evidence type="ECO:0000259" key="8">
    <source>
        <dbReference type="PROSITE" id="PS50893"/>
    </source>
</evidence>
<dbReference type="InterPro" id="IPR050388">
    <property type="entry name" value="ABC_Ni/Peptide_Import"/>
</dbReference>
<name>A0ABS0GWA5_9ACTN</name>
<dbReference type="PANTHER" id="PTHR43297:SF2">
    <property type="entry name" value="DIPEPTIDE TRANSPORT ATP-BINDING PROTEIN DPPD"/>
    <property type="match status" value="1"/>
</dbReference>
<evidence type="ECO:0000313" key="10">
    <source>
        <dbReference type="Proteomes" id="UP000638560"/>
    </source>
</evidence>
<keyword evidence="6 9" id="KW-0067">ATP-binding</keyword>
<feature type="domain" description="ABC transporter" evidence="8">
    <location>
        <begin position="7"/>
        <end position="254"/>
    </location>
</feature>
<evidence type="ECO:0000256" key="5">
    <source>
        <dbReference type="ARBA" id="ARBA00022741"/>
    </source>
</evidence>
<dbReference type="SMART" id="SM00382">
    <property type="entry name" value="AAA"/>
    <property type="match status" value="1"/>
</dbReference>